<proteinExistence type="predicted"/>
<dbReference type="AlphaFoldDB" id="A0A1V0B4Q4"/>
<evidence type="ECO:0000313" key="1">
    <source>
        <dbReference type="EMBL" id="AQZ94918.1"/>
    </source>
</evidence>
<dbReference type="RefSeq" id="WP_080049771.1">
    <property type="nucleotide sequence ID" value="NZ_CP020100.1"/>
</dbReference>
<gene>
    <name evidence="1" type="ORF">BVH74_09235</name>
</gene>
<keyword evidence="2" id="KW-1185">Reference proteome</keyword>
<name>A0A1V0B4Q4_9GAMM</name>
<dbReference type="EMBL" id="CP020100">
    <property type="protein sequence ID" value="AQZ94918.1"/>
    <property type="molecule type" value="Genomic_DNA"/>
</dbReference>
<organism evidence="1 2">
    <name type="scientific">Halopseudomonas phragmitis</name>
    <dbReference type="NCBI Taxonomy" id="1931241"/>
    <lineage>
        <taxon>Bacteria</taxon>
        <taxon>Pseudomonadati</taxon>
        <taxon>Pseudomonadota</taxon>
        <taxon>Gammaproteobacteria</taxon>
        <taxon>Pseudomonadales</taxon>
        <taxon>Pseudomonadaceae</taxon>
        <taxon>Halopseudomonas</taxon>
    </lineage>
</organism>
<dbReference type="STRING" id="1931241.BVH74_09235"/>
<dbReference type="Proteomes" id="UP000243488">
    <property type="component" value="Chromosome"/>
</dbReference>
<evidence type="ECO:0000313" key="2">
    <source>
        <dbReference type="Proteomes" id="UP000243488"/>
    </source>
</evidence>
<accession>A0A1V0B4Q4</accession>
<sequence>MKAPEPEPLACRNRDSSYDRLLRRLDQALDMARTRQWLDGQPPGLTELEVNGLSPEDLRLLWRILDTIAEQRAASYRSSALAAHDTQQQQRQHG</sequence>
<reference evidence="1 2" key="1">
    <citation type="submission" date="2017-03" db="EMBL/GenBank/DDBJ databases">
        <title>Complete genome sequence of the novel DNRA strain Pseudomonas sp. S-6-2 isolated from Chinese polluted river sediment. Journal of Biotechnology.</title>
        <authorList>
            <person name="Li J."/>
            <person name="Xiang F."/>
            <person name="Wang L."/>
            <person name="Xi L."/>
            <person name="Liu J."/>
        </authorList>
    </citation>
    <scope>NUCLEOTIDE SEQUENCE [LARGE SCALE GENOMIC DNA]</scope>
    <source>
        <strain evidence="1 2">S-6-2</strain>
    </source>
</reference>
<dbReference type="KEGG" id="ppha:BVH74_09235"/>
<protein>
    <submittedName>
        <fullName evidence="1">Uncharacterized protein</fullName>
    </submittedName>
</protein>